<evidence type="ECO:0000256" key="6">
    <source>
        <dbReference type="ARBA" id="ARBA00022771"/>
    </source>
</evidence>
<name>A0A6P7MPK7_BETSP</name>
<dbReference type="CDD" id="cd09633">
    <property type="entry name" value="Deltex_C"/>
    <property type="match status" value="1"/>
</dbReference>
<organism evidence="12 13">
    <name type="scientific">Betta splendens</name>
    <name type="common">Siamese fighting fish</name>
    <dbReference type="NCBI Taxonomy" id="158456"/>
    <lineage>
        <taxon>Eukaryota</taxon>
        <taxon>Metazoa</taxon>
        <taxon>Chordata</taxon>
        <taxon>Craniata</taxon>
        <taxon>Vertebrata</taxon>
        <taxon>Euteleostomi</taxon>
        <taxon>Actinopterygii</taxon>
        <taxon>Neopterygii</taxon>
        <taxon>Teleostei</taxon>
        <taxon>Neoteleostei</taxon>
        <taxon>Acanthomorphata</taxon>
        <taxon>Anabantaria</taxon>
        <taxon>Anabantiformes</taxon>
        <taxon>Anabantoidei</taxon>
        <taxon>Osphronemidae</taxon>
        <taxon>Betta</taxon>
    </lineage>
</organism>
<dbReference type="SUPFAM" id="SSF57850">
    <property type="entry name" value="RING/U-box"/>
    <property type="match status" value="1"/>
</dbReference>
<keyword evidence="9" id="KW-0963">Cytoplasm</keyword>
<evidence type="ECO:0000313" key="13">
    <source>
        <dbReference type="RefSeq" id="XP_029008155.1"/>
    </source>
</evidence>
<dbReference type="Pfam" id="PF00097">
    <property type="entry name" value="zf-C3HC4"/>
    <property type="match status" value="1"/>
</dbReference>
<dbReference type="InterPro" id="IPR013083">
    <property type="entry name" value="Znf_RING/FYVE/PHD"/>
</dbReference>
<comment type="pathway">
    <text evidence="2 9">Protein modification; protein ubiquitination.</text>
</comment>
<dbReference type="EC" id="2.3.2.27" evidence="9"/>
<comment type="similarity">
    <text evidence="3 9">Belongs to the Deltex family.</text>
</comment>
<dbReference type="InterPro" id="IPR039399">
    <property type="entry name" value="Deltex_C_sf"/>
</dbReference>
<dbReference type="Proteomes" id="UP000515150">
    <property type="component" value="Chromosome 5"/>
</dbReference>
<gene>
    <name evidence="13" type="primary">dtx3lb.3</name>
</gene>
<feature type="region of interest" description="Disordered" evidence="10">
    <location>
        <begin position="1"/>
        <end position="31"/>
    </location>
</feature>
<evidence type="ECO:0000259" key="11">
    <source>
        <dbReference type="PROSITE" id="PS50089"/>
    </source>
</evidence>
<dbReference type="PROSITE" id="PS50089">
    <property type="entry name" value="ZF_RING_2"/>
    <property type="match status" value="1"/>
</dbReference>
<evidence type="ECO:0000256" key="9">
    <source>
        <dbReference type="RuleBase" id="RU367105"/>
    </source>
</evidence>
<comment type="catalytic activity">
    <reaction evidence="1 9">
        <text>S-ubiquitinyl-[E2 ubiquitin-conjugating enzyme]-L-cysteine + [acceptor protein]-L-lysine = [E2 ubiquitin-conjugating enzyme]-L-cysteine + N(6)-ubiquitinyl-[acceptor protein]-L-lysine.</text>
        <dbReference type="EC" id="2.3.2.27"/>
    </reaction>
</comment>
<keyword evidence="12" id="KW-1185">Reference proteome</keyword>
<dbReference type="GO" id="GO:0008270">
    <property type="term" value="F:zinc ion binding"/>
    <property type="evidence" value="ECO:0007669"/>
    <property type="project" value="UniProtKB-KW"/>
</dbReference>
<keyword evidence="5 9" id="KW-0479">Metal-binding</keyword>
<evidence type="ECO:0000256" key="5">
    <source>
        <dbReference type="ARBA" id="ARBA00022723"/>
    </source>
</evidence>
<evidence type="ECO:0000256" key="2">
    <source>
        <dbReference type="ARBA" id="ARBA00004906"/>
    </source>
</evidence>
<evidence type="ECO:0000256" key="7">
    <source>
        <dbReference type="ARBA" id="ARBA00022833"/>
    </source>
</evidence>
<dbReference type="SMART" id="SM00184">
    <property type="entry name" value="RING"/>
    <property type="match status" value="1"/>
</dbReference>
<dbReference type="GO" id="GO:0005737">
    <property type="term" value="C:cytoplasm"/>
    <property type="evidence" value="ECO:0007669"/>
    <property type="project" value="UniProtKB-SubCell"/>
</dbReference>
<keyword evidence="6 8" id="KW-0863">Zinc-finger</keyword>
<reference evidence="13" key="1">
    <citation type="submission" date="2025-08" db="UniProtKB">
        <authorList>
            <consortium name="RefSeq"/>
        </authorList>
    </citation>
    <scope>IDENTIFICATION</scope>
</reference>
<feature type="compositionally biased region" description="Polar residues" evidence="10">
    <location>
        <begin position="410"/>
        <end position="428"/>
    </location>
</feature>
<comment type="subcellular location">
    <subcellularLocation>
        <location evidence="9">Cytoplasm</location>
    </subcellularLocation>
</comment>
<evidence type="ECO:0000256" key="10">
    <source>
        <dbReference type="SAM" id="MobiDB-lite"/>
    </source>
</evidence>
<dbReference type="CTD" id="103911798"/>
<dbReference type="AlphaFoldDB" id="A0A6P7MPK7"/>
<dbReference type="InterPro" id="IPR001841">
    <property type="entry name" value="Znf_RING"/>
</dbReference>
<dbReference type="KEGG" id="bspl:114856392"/>
<dbReference type="GO" id="GO:0016567">
    <property type="term" value="P:protein ubiquitination"/>
    <property type="evidence" value="ECO:0007669"/>
    <property type="project" value="UniProtKB-UniRule"/>
</dbReference>
<dbReference type="PROSITE" id="PS00518">
    <property type="entry name" value="ZF_RING_1"/>
    <property type="match status" value="1"/>
</dbReference>
<evidence type="ECO:0000256" key="4">
    <source>
        <dbReference type="ARBA" id="ARBA00022679"/>
    </source>
</evidence>
<dbReference type="RefSeq" id="XP_029008155.1">
    <property type="nucleotide sequence ID" value="XM_029152322.3"/>
</dbReference>
<evidence type="ECO:0000256" key="3">
    <source>
        <dbReference type="ARBA" id="ARBA00009413"/>
    </source>
</evidence>
<evidence type="ECO:0000313" key="12">
    <source>
        <dbReference type="Proteomes" id="UP000515150"/>
    </source>
</evidence>
<dbReference type="Gene3D" id="3.30.40.10">
    <property type="entry name" value="Zinc/RING finger domain, C3HC4 (zinc finger)"/>
    <property type="match status" value="1"/>
</dbReference>
<dbReference type="GeneID" id="114856392"/>
<dbReference type="Gene3D" id="3.30.390.130">
    <property type="match status" value="1"/>
</dbReference>
<feature type="compositionally biased region" description="Polar residues" evidence="10">
    <location>
        <begin position="13"/>
        <end position="26"/>
    </location>
</feature>
<dbReference type="GO" id="GO:0007219">
    <property type="term" value="P:Notch signaling pathway"/>
    <property type="evidence" value="ECO:0007669"/>
    <property type="project" value="InterPro"/>
</dbReference>
<evidence type="ECO:0000256" key="1">
    <source>
        <dbReference type="ARBA" id="ARBA00000900"/>
    </source>
</evidence>
<dbReference type="UniPathway" id="UPA00143"/>
<dbReference type="InParanoid" id="A0A6P7MPK7"/>
<proteinExistence type="inferred from homology"/>
<feature type="domain" description="RING-type" evidence="11">
    <location>
        <begin position="452"/>
        <end position="491"/>
    </location>
</feature>
<feature type="compositionally biased region" description="Acidic residues" evidence="10">
    <location>
        <begin position="1"/>
        <end position="12"/>
    </location>
</feature>
<keyword evidence="4 9" id="KW-0808">Transferase</keyword>
<evidence type="ECO:0000256" key="8">
    <source>
        <dbReference type="PROSITE-ProRule" id="PRU00175"/>
    </source>
</evidence>
<feature type="region of interest" description="Disordered" evidence="10">
    <location>
        <begin position="410"/>
        <end position="429"/>
    </location>
</feature>
<feature type="region of interest" description="Disordered" evidence="10">
    <location>
        <begin position="294"/>
        <end position="313"/>
    </location>
</feature>
<dbReference type="PANTHER" id="PTHR12622">
    <property type="entry name" value="DELTEX-RELATED"/>
    <property type="match status" value="1"/>
</dbReference>
<sequence length="630" mass="70275">MSNDVEDMEIETQESSSDNHQQSSGTSHKEEGFLITVSVKWSEPNESIKKPAKELQVTLQSWLNKHHEGTNCSVLSQSEDGNFLIKIEPSTWSEFQTLNGLKLTRKDKTVTITSITATSPKQKKKTSEAASVNLHPLSTLQTDDDKIDDIEQNGSSVVAVDSTVEELPCRLPVPYFWYMSHIYKEQLQQIEEATGVKITAEVKVTFGSSGDQHKALCDFTDLNQKFIREFSTKTVPIKDIHPEAWSNTKKIIQKSDNKVLVTVSSEEMIIYGPSTSQDAIIESMNAAQNLNRSVGESAGADEDTPPKTDMNINDPLVTAGLTVDEKCWKVITASYDGHLDFIRSKFGVDFNASQSDVHKDKVDIKVRYRRPGGNASMESHAARALLRLCQKIQTSPIPLSHFQGASGFNGSLQNQRHGSKPEGSSTDPEFNAQLVSVKDEDEAAGDDEDEKCCICMDTFKDKIRLKCKHEFCRECLKKSKENLGSFCPICKDVFGVIEGNQPDGQMTWRKSTSSLPGYDCGTIEINYDIPTGKQTDKHPSPGQLYRGINRIAFLPDNKEGNEVLHLLKRAFNQKLIFTVGSSRTTGLDNQVTWNDIHHKTSIYGGPQCFGYPDPDYLFRVKEELKAKGIK</sequence>
<keyword evidence="7 9" id="KW-0862">Zinc</keyword>
<dbReference type="InterPro" id="IPR039396">
    <property type="entry name" value="Deltex_C"/>
</dbReference>
<protein>
    <recommendedName>
        <fullName evidence="9">E3 ubiquitin-protein ligase</fullName>
        <ecNumber evidence="9">2.3.2.27</ecNumber>
    </recommendedName>
</protein>
<dbReference type="InterPro" id="IPR017907">
    <property type="entry name" value="Znf_RING_CS"/>
</dbReference>
<dbReference type="OrthoDB" id="527344at2759"/>
<dbReference type="InterPro" id="IPR018957">
    <property type="entry name" value="Znf_C3HC4_RING-type"/>
</dbReference>
<dbReference type="InterPro" id="IPR039398">
    <property type="entry name" value="Deltex_fam"/>
</dbReference>
<accession>A0A6P7MPK7</accession>
<dbReference type="GO" id="GO:0061630">
    <property type="term" value="F:ubiquitin protein ligase activity"/>
    <property type="evidence" value="ECO:0007669"/>
    <property type="project" value="UniProtKB-UniRule"/>
</dbReference>
<dbReference type="Pfam" id="PF18102">
    <property type="entry name" value="DTC"/>
    <property type="match status" value="1"/>
</dbReference>